<feature type="compositionally biased region" description="Basic residues" evidence="1">
    <location>
        <begin position="249"/>
        <end position="264"/>
    </location>
</feature>
<dbReference type="EMBL" id="DF237215">
    <property type="protein sequence ID" value="GAQ86029.1"/>
    <property type="molecule type" value="Genomic_DNA"/>
</dbReference>
<feature type="region of interest" description="Disordered" evidence="1">
    <location>
        <begin position="159"/>
        <end position="538"/>
    </location>
</feature>
<accession>A0A1Y1I9C7</accession>
<reference evidence="2 3" key="1">
    <citation type="journal article" date="2014" name="Nat. Commun.">
        <title>Klebsormidium flaccidum genome reveals primary factors for plant terrestrial adaptation.</title>
        <authorList>
            <person name="Hori K."/>
            <person name="Maruyama F."/>
            <person name="Fujisawa T."/>
            <person name="Togashi T."/>
            <person name="Yamamoto N."/>
            <person name="Seo M."/>
            <person name="Sato S."/>
            <person name="Yamada T."/>
            <person name="Mori H."/>
            <person name="Tajima N."/>
            <person name="Moriyama T."/>
            <person name="Ikeuchi M."/>
            <person name="Watanabe M."/>
            <person name="Wada H."/>
            <person name="Kobayashi K."/>
            <person name="Saito M."/>
            <person name="Masuda T."/>
            <person name="Sasaki-Sekimoto Y."/>
            <person name="Mashiguchi K."/>
            <person name="Awai K."/>
            <person name="Shimojima M."/>
            <person name="Masuda S."/>
            <person name="Iwai M."/>
            <person name="Nobusawa T."/>
            <person name="Narise T."/>
            <person name="Kondo S."/>
            <person name="Saito H."/>
            <person name="Sato R."/>
            <person name="Murakawa M."/>
            <person name="Ihara Y."/>
            <person name="Oshima-Yamada Y."/>
            <person name="Ohtaka K."/>
            <person name="Satoh M."/>
            <person name="Sonobe K."/>
            <person name="Ishii M."/>
            <person name="Ohtani R."/>
            <person name="Kanamori-Sato M."/>
            <person name="Honoki R."/>
            <person name="Miyazaki D."/>
            <person name="Mochizuki H."/>
            <person name="Umetsu J."/>
            <person name="Higashi K."/>
            <person name="Shibata D."/>
            <person name="Kamiya Y."/>
            <person name="Sato N."/>
            <person name="Nakamura Y."/>
            <person name="Tabata S."/>
            <person name="Ida S."/>
            <person name="Kurokawa K."/>
            <person name="Ohta H."/>
        </authorList>
    </citation>
    <scope>NUCLEOTIDE SEQUENCE [LARGE SCALE GENOMIC DNA]</scope>
    <source>
        <strain evidence="2 3">NIES-2285</strain>
    </source>
</reference>
<protein>
    <submittedName>
        <fullName evidence="2">Uncharacterized protein</fullName>
    </submittedName>
</protein>
<organism evidence="2 3">
    <name type="scientific">Klebsormidium nitens</name>
    <name type="common">Green alga</name>
    <name type="synonym">Ulothrix nitens</name>
    <dbReference type="NCBI Taxonomy" id="105231"/>
    <lineage>
        <taxon>Eukaryota</taxon>
        <taxon>Viridiplantae</taxon>
        <taxon>Streptophyta</taxon>
        <taxon>Klebsormidiophyceae</taxon>
        <taxon>Klebsormidiales</taxon>
        <taxon>Klebsormidiaceae</taxon>
        <taxon>Klebsormidium</taxon>
    </lineage>
</organism>
<feature type="compositionally biased region" description="Basic and acidic residues" evidence="1">
    <location>
        <begin position="210"/>
        <end position="222"/>
    </location>
</feature>
<evidence type="ECO:0000313" key="2">
    <source>
        <dbReference type="EMBL" id="GAQ86029.1"/>
    </source>
</evidence>
<feature type="compositionally biased region" description="Low complexity" evidence="1">
    <location>
        <begin position="824"/>
        <end position="833"/>
    </location>
</feature>
<name>A0A1Y1I9C7_KLENI</name>
<dbReference type="Proteomes" id="UP000054558">
    <property type="component" value="Unassembled WGS sequence"/>
</dbReference>
<feature type="compositionally biased region" description="Polar residues" evidence="1">
    <location>
        <begin position="762"/>
        <end position="771"/>
    </location>
</feature>
<feature type="compositionally biased region" description="Basic and acidic residues" evidence="1">
    <location>
        <begin position="297"/>
        <end position="311"/>
    </location>
</feature>
<keyword evidence="3" id="KW-1185">Reference proteome</keyword>
<feature type="region of interest" description="Disordered" evidence="1">
    <location>
        <begin position="748"/>
        <end position="833"/>
    </location>
</feature>
<feature type="compositionally biased region" description="Basic and acidic residues" evidence="1">
    <location>
        <begin position="326"/>
        <end position="338"/>
    </location>
</feature>
<feature type="compositionally biased region" description="Basic residues" evidence="1">
    <location>
        <begin position="424"/>
        <end position="435"/>
    </location>
</feature>
<feature type="region of interest" description="Disordered" evidence="1">
    <location>
        <begin position="614"/>
        <end position="721"/>
    </location>
</feature>
<gene>
    <name evidence="2" type="ORF">KFL_002660080</name>
</gene>
<feature type="compositionally biased region" description="Basic and acidic residues" evidence="1">
    <location>
        <begin position="360"/>
        <end position="369"/>
    </location>
</feature>
<evidence type="ECO:0000256" key="1">
    <source>
        <dbReference type="SAM" id="MobiDB-lite"/>
    </source>
</evidence>
<feature type="compositionally biased region" description="Basic and acidic residues" evidence="1">
    <location>
        <begin position="170"/>
        <end position="181"/>
    </location>
</feature>
<proteinExistence type="predicted"/>
<sequence>MPSNLVRFHPASIRRLSGCQQVNDNFHQTSLPMWPPVQEPGRSKALSVIKTDILSTYIDDKKAVDEACKRVGFWYWCNGRKKGRPKEVYCLCVKNPELIDRLKEDEYVKLDETKEVKKGVKKRVNFNERGMCSINGEEWVLYYVGKFVLGLSKPVPEVEGEAGVKKRVKKETAAKKKDEIRAGQWKARQLEGPGQGERSAGLHRARKRNDRNEGERWKRKAVDDEEDEGAGPGLSKRTRNMQSAERNRKERKRKERAAGWKRKKVESSEDGGAGPGHGASAVASVSVRKKHGTEQNGSERNKGSKGKRTELDAGCVRGRGARARRQRNDGSQEWKAKSVESSSEEEDVPINERQRKRNRKDQAVKHVSSETESDDEAGRCVGKKRCERRSGKGVARIVSKAADRGRMTKRHVASSGVGGLTSRAKGKPPVRRRVPLRAVPPRIGKATRKGDPAGGAGRIPAAKGAGKSFESEKQDEDSSSSDKVLAAFGKRGCGSRKPLKKPGDLQRNRFGRLEEAGLDPPSKSSLVGPGQKKMDKTRGLELPNDILRHDKVFLQPGLATGSRMAEIDASKTGAKGATANYNTQTARAQTAEIDGKKGAAGAVTGEKLFRAECEYESSGGRPVESPDWVKIFMAEEPGDQGEGNEGGESPRSAQSAPGSREGQASEKRQLTSPEGVRPKVVSPEKAMGGLEVPGQKGGDSAFPVNKEPHSVGGINPPSKSCDKRATGFECGARDTRLLGGLHHQLEREATDPRFAKEGETLSVASPRSTGELSVGRADPAKREAVELLGGAPKQVGGAFASKQPDARPLDAAEGAADSGGAGDAAGIEAADLL</sequence>
<evidence type="ECO:0000313" key="3">
    <source>
        <dbReference type="Proteomes" id="UP000054558"/>
    </source>
</evidence>
<dbReference type="AlphaFoldDB" id="A0A1Y1I9C7"/>
<feature type="compositionally biased region" description="Basic and acidic residues" evidence="1">
    <location>
        <begin position="748"/>
        <end position="759"/>
    </location>
</feature>
<feature type="compositionally biased region" description="Basic and acidic residues" evidence="1">
    <location>
        <begin position="501"/>
        <end position="515"/>
    </location>
</feature>